<evidence type="ECO:0000313" key="2">
    <source>
        <dbReference type="EMBL" id="WPL18892.1"/>
    </source>
</evidence>
<name>A0ABZ0SEG1_9GAMM</name>
<evidence type="ECO:0000259" key="1">
    <source>
        <dbReference type="SMART" id="SM00966"/>
    </source>
</evidence>
<protein>
    <submittedName>
        <fullName evidence="2">Regulator PrlF</fullName>
    </submittedName>
</protein>
<dbReference type="InterPro" id="IPR037914">
    <property type="entry name" value="SpoVT-AbrB_sf"/>
</dbReference>
<gene>
    <name evidence="2" type="ORF">Thiowin_03983</name>
</gene>
<dbReference type="Proteomes" id="UP001432180">
    <property type="component" value="Chromosome"/>
</dbReference>
<feature type="domain" description="SpoVT-AbrB" evidence="1">
    <location>
        <begin position="5"/>
        <end position="51"/>
    </location>
</feature>
<sequence length="76" mass="8494">MTSIGEITAQGQTIIPQEIRLLLNVKPGDRIAWEASDDGWVRVRRANPLDLEYLHAVADTLGEWSSAADEDAYRDL</sequence>
<reference evidence="2 3" key="1">
    <citation type="journal article" date="2023" name="Microorganisms">
        <title>Thiorhodovibrio frisius and Trv. litoralis spp. nov., Two Novel Members from a Clade of Fastidious Purple Sulfur Bacteria That Exhibit Unique Red-Shifted Light-Harvesting Capabilities.</title>
        <authorList>
            <person name="Methner A."/>
            <person name="Kuzyk S.B."/>
            <person name="Petersen J."/>
            <person name="Bauer S."/>
            <person name="Brinkmann H."/>
            <person name="Sichau K."/>
            <person name="Wanner G."/>
            <person name="Wolf J."/>
            <person name="Neumann-Schaal M."/>
            <person name="Henke P."/>
            <person name="Tank M."/>
            <person name="Sproer C."/>
            <person name="Bunk B."/>
            <person name="Overmann J."/>
        </authorList>
    </citation>
    <scope>NUCLEOTIDE SEQUENCE [LARGE SCALE GENOMIC DNA]</scope>
    <source>
        <strain evidence="2 3">DSM 6702</strain>
    </source>
</reference>
<dbReference type="SUPFAM" id="SSF89447">
    <property type="entry name" value="AbrB/MazE/MraZ-like"/>
    <property type="match status" value="1"/>
</dbReference>
<proteinExistence type="predicted"/>
<dbReference type="Gene3D" id="2.10.260.10">
    <property type="match status" value="1"/>
</dbReference>
<dbReference type="InterPro" id="IPR007159">
    <property type="entry name" value="SpoVT-AbrB_dom"/>
</dbReference>
<accession>A0ABZ0SEG1</accession>
<keyword evidence="3" id="KW-1185">Reference proteome</keyword>
<evidence type="ECO:0000313" key="3">
    <source>
        <dbReference type="Proteomes" id="UP001432180"/>
    </source>
</evidence>
<dbReference type="SMART" id="SM00966">
    <property type="entry name" value="SpoVT_AbrB"/>
    <property type="match status" value="1"/>
</dbReference>
<dbReference type="EMBL" id="CP121472">
    <property type="protein sequence ID" value="WPL18892.1"/>
    <property type="molecule type" value="Genomic_DNA"/>
</dbReference>
<dbReference type="RefSeq" id="WP_328984629.1">
    <property type="nucleotide sequence ID" value="NZ_CP121472.1"/>
</dbReference>
<organism evidence="2 3">
    <name type="scientific">Thiorhodovibrio winogradskyi</name>
    <dbReference type="NCBI Taxonomy" id="77007"/>
    <lineage>
        <taxon>Bacteria</taxon>
        <taxon>Pseudomonadati</taxon>
        <taxon>Pseudomonadota</taxon>
        <taxon>Gammaproteobacteria</taxon>
        <taxon>Chromatiales</taxon>
        <taxon>Chromatiaceae</taxon>
        <taxon>Thiorhodovibrio</taxon>
    </lineage>
</organism>